<proteinExistence type="predicted"/>
<dbReference type="EMBL" id="AB207802">
    <property type="protein sequence ID" value="BAE92939.1"/>
    <property type="molecule type" value="Genomic_DNA"/>
</dbReference>
<protein>
    <submittedName>
        <fullName evidence="3">Truncated beta-conglycinin alpha subunit</fullName>
    </submittedName>
</protein>
<dbReference type="AlphaFoldDB" id="Q1XI23"/>
<feature type="signal peptide" evidence="2">
    <location>
        <begin position="1"/>
        <end position="22"/>
    </location>
</feature>
<sequence>MMRARFPLLLLGLVFLASVSVSFGIAYWEKENPKHNKCLQSCNSERDSYRNQACHARCNLLKVEKEECEEGEKNSTTTTTTTTPGEGTSATR</sequence>
<gene>
    <name evidence="3" type="primary">CG-2</name>
</gene>
<feature type="region of interest" description="Disordered" evidence="1">
    <location>
        <begin position="67"/>
        <end position="92"/>
    </location>
</feature>
<accession>Q1XI23</accession>
<feature type="chain" id="PRO_5004197498" evidence="2">
    <location>
        <begin position="23"/>
        <end position="92"/>
    </location>
</feature>
<evidence type="ECO:0000256" key="1">
    <source>
        <dbReference type="SAM" id="MobiDB-lite"/>
    </source>
</evidence>
<dbReference type="SMR" id="Q1XI23"/>
<evidence type="ECO:0000313" key="3">
    <source>
        <dbReference type="EMBL" id="BAE92939.1"/>
    </source>
</evidence>
<keyword evidence="2" id="KW-0732">Signal</keyword>
<dbReference type="ExpressionAtlas" id="Q1XI23">
    <property type="expression patterns" value="baseline and differential"/>
</dbReference>
<name>Q1XI23_SOYBN</name>
<reference evidence="3" key="1">
    <citation type="journal article" date="2006" name="Mol. Breed.">
        <title>A PCR-based method to test for the presence or absence of ?-conglycinin ?'- and ?-subunits in soybean.</title>
        <authorList>
            <person name="Ishikawa G."/>
            <person name="Takada Y."/>
            <person name="Nakamura T."/>
        </authorList>
    </citation>
    <scope>NUCLEOTIDE SEQUENCE</scope>
</reference>
<evidence type="ECO:0000256" key="2">
    <source>
        <dbReference type="SAM" id="SignalP"/>
    </source>
</evidence>
<organism evidence="3">
    <name type="scientific">Glycine max</name>
    <name type="common">Soybean</name>
    <name type="synonym">Glycine hispida</name>
    <dbReference type="NCBI Taxonomy" id="3847"/>
    <lineage>
        <taxon>Eukaryota</taxon>
        <taxon>Viridiplantae</taxon>
        <taxon>Streptophyta</taxon>
        <taxon>Embryophyta</taxon>
        <taxon>Tracheophyta</taxon>
        <taxon>Spermatophyta</taxon>
        <taxon>Magnoliopsida</taxon>
        <taxon>eudicotyledons</taxon>
        <taxon>Gunneridae</taxon>
        <taxon>Pentapetalae</taxon>
        <taxon>rosids</taxon>
        <taxon>fabids</taxon>
        <taxon>Fabales</taxon>
        <taxon>Fabaceae</taxon>
        <taxon>Papilionoideae</taxon>
        <taxon>50 kb inversion clade</taxon>
        <taxon>NPAAA clade</taxon>
        <taxon>indigoferoid/millettioid clade</taxon>
        <taxon>Phaseoleae</taxon>
        <taxon>Glycine</taxon>
        <taxon>Glycine subgen. Soja</taxon>
    </lineage>
</organism>